<evidence type="ECO:0000313" key="2">
    <source>
        <dbReference type="EMBL" id="MBD1371252.1"/>
    </source>
</evidence>
<evidence type="ECO:0000256" key="1">
    <source>
        <dbReference type="SAM" id="MobiDB-lite"/>
    </source>
</evidence>
<name>A0A926RTE7_9BACL</name>
<sequence length="46" mass="5316">GWLNGSVFDELKENDEASLKGDYGWDRRESPTGWGNDRELDGHYGW</sequence>
<dbReference type="AlphaFoldDB" id="A0A926RTE7"/>
<gene>
    <name evidence="2" type="ORF">IC620_02650</name>
</gene>
<feature type="region of interest" description="Disordered" evidence="1">
    <location>
        <begin position="20"/>
        <end position="46"/>
    </location>
</feature>
<dbReference type="EMBL" id="JACXAH010000002">
    <property type="protein sequence ID" value="MBD1371252.1"/>
    <property type="molecule type" value="Genomic_DNA"/>
</dbReference>
<reference evidence="3" key="1">
    <citation type="submission" date="2022-10" db="EMBL/GenBank/DDBJ databases">
        <title>A novel bacterium of genus Hazenella, isolated from South China Sea.</title>
        <authorList>
            <person name="Huang H."/>
            <person name="Mo K."/>
            <person name="Hu Y."/>
        </authorList>
    </citation>
    <scope>NUCLEOTIDE SEQUENCE [LARGE SCALE GENOMIC DNA]</scope>
    <source>
        <strain evidence="3">IB182357</strain>
    </source>
</reference>
<organism evidence="2 3">
    <name type="scientific">Polycladospora coralii</name>
    <dbReference type="NCBI Taxonomy" id="2771432"/>
    <lineage>
        <taxon>Bacteria</taxon>
        <taxon>Bacillati</taxon>
        <taxon>Bacillota</taxon>
        <taxon>Bacilli</taxon>
        <taxon>Bacillales</taxon>
        <taxon>Thermoactinomycetaceae</taxon>
        <taxon>Polycladospora</taxon>
    </lineage>
</organism>
<accession>A0A926RTE7</accession>
<comment type="caution">
    <text evidence="2">The sequence shown here is derived from an EMBL/GenBank/DDBJ whole genome shotgun (WGS) entry which is preliminary data.</text>
</comment>
<evidence type="ECO:0000313" key="3">
    <source>
        <dbReference type="Proteomes" id="UP000661691"/>
    </source>
</evidence>
<keyword evidence="3" id="KW-1185">Reference proteome</keyword>
<proteinExistence type="predicted"/>
<dbReference type="Proteomes" id="UP000661691">
    <property type="component" value="Unassembled WGS sequence"/>
</dbReference>
<feature type="non-terminal residue" evidence="2">
    <location>
        <position position="1"/>
    </location>
</feature>
<protein>
    <submittedName>
        <fullName evidence="2">Uncharacterized protein</fullName>
    </submittedName>
</protein>